<name>M2M1F8_BAUPA</name>
<dbReference type="GeneID" id="19107342"/>
<gene>
    <name evidence="6" type="ORF">BAUCODRAFT_118611</name>
</gene>
<dbReference type="Gene3D" id="3.40.50.720">
    <property type="entry name" value="NAD(P)-binding Rossmann-like Domain"/>
    <property type="match status" value="1"/>
</dbReference>
<dbReference type="KEGG" id="bcom:BAUCODRAFT_118611"/>
<keyword evidence="7" id="KW-1185">Reference proteome</keyword>
<dbReference type="eggNOG" id="KOG1201">
    <property type="taxonomic scope" value="Eukaryota"/>
</dbReference>
<dbReference type="InterPro" id="IPR002347">
    <property type="entry name" value="SDR_fam"/>
</dbReference>
<proteinExistence type="inferred from homology"/>
<keyword evidence="5" id="KW-0732">Signal</keyword>
<evidence type="ECO:0000256" key="1">
    <source>
        <dbReference type="ARBA" id="ARBA00006484"/>
    </source>
</evidence>
<evidence type="ECO:0000256" key="5">
    <source>
        <dbReference type="SAM" id="SignalP"/>
    </source>
</evidence>
<sequence length="359" mass="39766">MATTLVKAALSPLLTAPALLALTVAPARIREPILRYLREHVSNLTIKRAITALQWLTALGLASRASAFMSELAQNNFRFQSERHRYNWPKEVAIITGAASGFGALMSKSLAEKGVNIVAIDIKDELPADMRGNSKITYYRCDITDQSAVKELAAQVKEAHGAASILINNAGVYFRDDILTVPSDKLHKTFNVNIISHYYMLQAFLPDMIKAKKGHVVSLASMASFVGVPFFGTYTNTKAAVLNLHESLQRETRVLHNTPEIKFTIVHPTFADTPMVHTHQGELDKLGVVPIPATMVTDAIVKQILSGRGRQIIVAPGLEWISVLRALPHWFQTSLYMLEERSDGKVMKENHEEMKATQV</sequence>
<dbReference type="EMBL" id="KB445550">
    <property type="protein sequence ID" value="EMD00883.1"/>
    <property type="molecule type" value="Genomic_DNA"/>
</dbReference>
<dbReference type="InterPro" id="IPR020904">
    <property type="entry name" value="Sc_DH/Rdtase_CS"/>
</dbReference>
<dbReference type="PRINTS" id="PR00080">
    <property type="entry name" value="SDRFAMILY"/>
</dbReference>
<dbReference type="OMA" id="WYTTKAF"/>
<dbReference type="RefSeq" id="XP_007672067.1">
    <property type="nucleotide sequence ID" value="XM_007673877.1"/>
</dbReference>
<dbReference type="InterPro" id="IPR036291">
    <property type="entry name" value="NAD(P)-bd_dom_sf"/>
</dbReference>
<keyword evidence="3" id="KW-0560">Oxidoreductase</keyword>
<dbReference type="OrthoDB" id="10253736at2759"/>
<dbReference type="Pfam" id="PF00106">
    <property type="entry name" value="adh_short"/>
    <property type="match status" value="1"/>
</dbReference>
<evidence type="ECO:0000313" key="6">
    <source>
        <dbReference type="EMBL" id="EMD00883.1"/>
    </source>
</evidence>
<comment type="similarity">
    <text evidence="1 4">Belongs to the short-chain dehydrogenases/reductases (SDR) family.</text>
</comment>
<evidence type="ECO:0000256" key="3">
    <source>
        <dbReference type="ARBA" id="ARBA00023002"/>
    </source>
</evidence>
<dbReference type="SUPFAM" id="SSF51735">
    <property type="entry name" value="NAD(P)-binding Rossmann-fold domains"/>
    <property type="match status" value="1"/>
</dbReference>
<dbReference type="PRINTS" id="PR00081">
    <property type="entry name" value="GDHRDH"/>
</dbReference>
<evidence type="ECO:0008006" key="8">
    <source>
        <dbReference type="Google" id="ProtNLM"/>
    </source>
</evidence>
<feature type="signal peptide" evidence="5">
    <location>
        <begin position="1"/>
        <end position="21"/>
    </location>
</feature>
<organism evidence="6 7">
    <name type="scientific">Baudoinia panamericana (strain UAMH 10762)</name>
    <name type="common">Angels' share fungus</name>
    <name type="synonym">Baudoinia compniacensis (strain UAMH 10762)</name>
    <dbReference type="NCBI Taxonomy" id="717646"/>
    <lineage>
        <taxon>Eukaryota</taxon>
        <taxon>Fungi</taxon>
        <taxon>Dikarya</taxon>
        <taxon>Ascomycota</taxon>
        <taxon>Pezizomycotina</taxon>
        <taxon>Dothideomycetes</taxon>
        <taxon>Dothideomycetidae</taxon>
        <taxon>Mycosphaerellales</taxon>
        <taxon>Teratosphaeriaceae</taxon>
        <taxon>Baudoinia</taxon>
    </lineage>
</organism>
<dbReference type="AlphaFoldDB" id="M2M1F8"/>
<dbReference type="HOGENOM" id="CLU_010194_5_2_1"/>
<keyword evidence="2" id="KW-0521">NADP</keyword>
<dbReference type="Proteomes" id="UP000011761">
    <property type="component" value="Unassembled WGS sequence"/>
</dbReference>
<feature type="chain" id="PRO_5004021037" description="NAD(P)-binding protein" evidence="5">
    <location>
        <begin position="22"/>
        <end position="359"/>
    </location>
</feature>
<accession>M2M1F8</accession>
<dbReference type="PANTHER" id="PTHR24322:SF736">
    <property type="entry name" value="RETINOL DEHYDROGENASE 10"/>
    <property type="match status" value="1"/>
</dbReference>
<evidence type="ECO:0000256" key="4">
    <source>
        <dbReference type="RuleBase" id="RU000363"/>
    </source>
</evidence>
<reference evidence="6 7" key="1">
    <citation type="journal article" date="2012" name="PLoS Pathog.">
        <title>Diverse lifestyles and strategies of plant pathogenesis encoded in the genomes of eighteen Dothideomycetes fungi.</title>
        <authorList>
            <person name="Ohm R.A."/>
            <person name="Feau N."/>
            <person name="Henrissat B."/>
            <person name="Schoch C.L."/>
            <person name="Horwitz B.A."/>
            <person name="Barry K.W."/>
            <person name="Condon B.J."/>
            <person name="Copeland A.C."/>
            <person name="Dhillon B."/>
            <person name="Glaser F."/>
            <person name="Hesse C.N."/>
            <person name="Kosti I."/>
            <person name="LaButti K."/>
            <person name="Lindquist E.A."/>
            <person name="Lucas S."/>
            <person name="Salamov A.A."/>
            <person name="Bradshaw R.E."/>
            <person name="Ciuffetti L."/>
            <person name="Hamelin R.C."/>
            <person name="Kema G.H.J."/>
            <person name="Lawrence C."/>
            <person name="Scott J.A."/>
            <person name="Spatafora J.W."/>
            <person name="Turgeon B.G."/>
            <person name="de Wit P.J.G.M."/>
            <person name="Zhong S."/>
            <person name="Goodwin S.B."/>
            <person name="Grigoriev I.V."/>
        </authorList>
    </citation>
    <scope>NUCLEOTIDE SEQUENCE [LARGE SCALE GENOMIC DNA]</scope>
    <source>
        <strain evidence="6 7">UAMH 10762</strain>
    </source>
</reference>
<evidence type="ECO:0000313" key="7">
    <source>
        <dbReference type="Proteomes" id="UP000011761"/>
    </source>
</evidence>
<dbReference type="GO" id="GO:0016616">
    <property type="term" value="F:oxidoreductase activity, acting on the CH-OH group of donors, NAD or NADP as acceptor"/>
    <property type="evidence" value="ECO:0007669"/>
    <property type="project" value="TreeGrafter"/>
</dbReference>
<dbReference type="PROSITE" id="PS00061">
    <property type="entry name" value="ADH_SHORT"/>
    <property type="match status" value="1"/>
</dbReference>
<protein>
    <recommendedName>
        <fullName evidence="8">NAD(P)-binding protein</fullName>
    </recommendedName>
</protein>
<evidence type="ECO:0000256" key="2">
    <source>
        <dbReference type="ARBA" id="ARBA00022857"/>
    </source>
</evidence>
<dbReference type="PANTHER" id="PTHR24322">
    <property type="entry name" value="PKSB"/>
    <property type="match status" value="1"/>
</dbReference>